<dbReference type="SMART" id="SM00051">
    <property type="entry name" value="DSL"/>
    <property type="match status" value="1"/>
</dbReference>
<feature type="domain" description="EGF-like" evidence="19">
    <location>
        <begin position="462"/>
        <end position="498"/>
    </location>
</feature>
<dbReference type="GO" id="GO:0005509">
    <property type="term" value="F:calcium ion binding"/>
    <property type="evidence" value="ECO:0007669"/>
    <property type="project" value="InterPro"/>
</dbReference>
<keyword evidence="9 15" id="KW-1133">Transmembrane helix</keyword>
<feature type="domain" description="EGF-like" evidence="19">
    <location>
        <begin position="268"/>
        <end position="306"/>
    </location>
</feature>
<feature type="disulfide bond" evidence="13">
    <location>
        <begin position="412"/>
        <end position="421"/>
    </location>
</feature>
<dbReference type="Gene3D" id="2.10.25.10">
    <property type="entry name" value="Laminin"/>
    <property type="match status" value="7"/>
</dbReference>
<keyword evidence="7" id="KW-0221">Differentiation</keyword>
<dbReference type="Pfam" id="PF01414">
    <property type="entry name" value="DSL"/>
    <property type="match status" value="1"/>
</dbReference>
<proteinExistence type="predicted"/>
<evidence type="ECO:0000256" key="15">
    <source>
        <dbReference type="RuleBase" id="RU280815"/>
    </source>
</evidence>
<dbReference type="FunFam" id="2.10.25.10:FF:000018">
    <property type="entry name" value="Delta-like 1"/>
    <property type="match status" value="1"/>
</dbReference>
<feature type="disulfide bond" evidence="14">
    <location>
        <begin position="159"/>
        <end position="168"/>
    </location>
</feature>
<dbReference type="PRINTS" id="PR00010">
    <property type="entry name" value="EGFBLOOD"/>
</dbReference>
<gene>
    <name evidence="21" type="ORF">XELAEV_18041388mg</name>
</gene>
<dbReference type="InterPro" id="IPR001774">
    <property type="entry name" value="DSL"/>
</dbReference>
<evidence type="ECO:0000259" key="19">
    <source>
        <dbReference type="PROSITE" id="PS50026"/>
    </source>
</evidence>
<evidence type="ECO:0000256" key="8">
    <source>
        <dbReference type="ARBA" id="ARBA00022843"/>
    </source>
</evidence>
<dbReference type="SMART" id="SM00181">
    <property type="entry name" value="EGF"/>
    <property type="match status" value="8"/>
</dbReference>
<feature type="domain" description="EGF-like" evidence="19">
    <location>
        <begin position="424"/>
        <end position="460"/>
    </location>
</feature>
<dbReference type="Pfam" id="PF21700">
    <property type="entry name" value="EGF_DL_JAG"/>
    <property type="match status" value="1"/>
</dbReference>
<dbReference type="PANTHER" id="PTHR24049">
    <property type="entry name" value="CRUMBS FAMILY MEMBER"/>
    <property type="match status" value="1"/>
</dbReference>
<comment type="subcellular location">
    <subcellularLocation>
        <location evidence="1 15">Membrane</location>
        <topology evidence="1 15">Single-pass type I membrane protein</topology>
    </subcellularLocation>
</comment>
<keyword evidence="12" id="KW-0325">Glycoprotein</keyword>
<dbReference type="GO" id="GO:0030154">
    <property type="term" value="P:cell differentiation"/>
    <property type="evidence" value="ECO:0007669"/>
    <property type="project" value="UniProtKB-KW"/>
</dbReference>
<dbReference type="SMART" id="SM00179">
    <property type="entry name" value="EGF_CA"/>
    <property type="match status" value="6"/>
</dbReference>
<dbReference type="PROSITE" id="PS51051">
    <property type="entry name" value="DSL"/>
    <property type="match status" value="1"/>
</dbReference>
<comment type="function">
    <text evidence="15">Putative Notch ligand involved in the mediation of Notch signaling.</text>
</comment>
<feature type="chain" id="PRO_5037294502" description="Delta-like protein" evidence="18">
    <location>
        <begin position="22"/>
        <end position="650"/>
    </location>
</feature>
<dbReference type="PROSITE" id="PS00010">
    <property type="entry name" value="ASX_HYDROXYL"/>
    <property type="match status" value="2"/>
</dbReference>
<feature type="transmembrane region" description="Helical" evidence="17">
    <location>
        <begin position="517"/>
        <end position="539"/>
    </location>
</feature>
<feature type="domain" description="EGF-like" evidence="19">
    <location>
        <begin position="386"/>
        <end position="422"/>
    </location>
</feature>
<name>A0A974H527_XENLA</name>
<feature type="disulfide bond" evidence="14">
    <location>
        <begin position="192"/>
        <end position="201"/>
    </location>
</feature>
<dbReference type="AlphaFoldDB" id="A0A974H527"/>
<feature type="compositionally biased region" description="Basic and acidic residues" evidence="16">
    <location>
        <begin position="597"/>
        <end position="609"/>
    </location>
</feature>
<evidence type="ECO:0000256" key="11">
    <source>
        <dbReference type="ARBA" id="ARBA00023157"/>
    </source>
</evidence>
<dbReference type="PROSITE" id="PS00022">
    <property type="entry name" value="EGF_1"/>
    <property type="match status" value="7"/>
</dbReference>
<dbReference type="OMA" id="CSEPVCL"/>
<feature type="disulfide bond" evidence="13">
    <location>
        <begin position="355"/>
        <end position="372"/>
    </location>
</feature>
<evidence type="ECO:0000256" key="10">
    <source>
        <dbReference type="ARBA" id="ARBA00023136"/>
    </source>
</evidence>
<evidence type="ECO:0000256" key="13">
    <source>
        <dbReference type="PROSITE-ProRule" id="PRU00076"/>
    </source>
</evidence>
<feature type="domain" description="DSL" evidence="20">
    <location>
        <begin position="157"/>
        <end position="201"/>
    </location>
</feature>
<dbReference type="InterPro" id="IPR011651">
    <property type="entry name" value="Notch_ligand_N"/>
</dbReference>
<evidence type="ECO:0000313" key="21">
    <source>
        <dbReference type="EMBL" id="OCT65149.1"/>
    </source>
</evidence>
<keyword evidence="3 13" id="KW-0245">EGF-like domain</keyword>
<evidence type="ECO:0000256" key="2">
    <source>
        <dbReference type="ARBA" id="ARBA00022473"/>
    </source>
</evidence>
<dbReference type="SUPFAM" id="SSF57196">
    <property type="entry name" value="EGF/Laminin"/>
    <property type="match status" value="2"/>
</dbReference>
<evidence type="ECO:0000256" key="16">
    <source>
        <dbReference type="SAM" id="MobiDB-lite"/>
    </source>
</evidence>
<feature type="domain" description="EGF-like" evidence="19">
    <location>
        <begin position="308"/>
        <end position="344"/>
    </location>
</feature>
<dbReference type="Gene3D" id="2.10.25.140">
    <property type="match status" value="1"/>
</dbReference>
<feature type="disulfide bond" evidence="13">
    <location>
        <begin position="374"/>
        <end position="383"/>
    </location>
</feature>
<evidence type="ECO:0000256" key="18">
    <source>
        <dbReference type="SAM" id="SignalP"/>
    </source>
</evidence>
<evidence type="ECO:0000259" key="20">
    <source>
        <dbReference type="PROSITE" id="PS51051"/>
    </source>
</evidence>
<feature type="disulfide bond" evidence="13">
    <location>
        <begin position="450"/>
        <end position="459"/>
    </location>
</feature>
<feature type="disulfide bond" evidence="13">
    <location>
        <begin position="296"/>
        <end position="305"/>
    </location>
</feature>
<feature type="disulfide bond" evidence="13">
    <location>
        <begin position="334"/>
        <end position="343"/>
    </location>
</feature>
<feature type="signal peptide" evidence="18">
    <location>
        <begin position="1"/>
        <end position="21"/>
    </location>
</feature>
<dbReference type="InterPro" id="IPR000742">
    <property type="entry name" value="EGF"/>
</dbReference>
<dbReference type="InterPro" id="IPR051022">
    <property type="entry name" value="Notch_Cell-Fate_Det"/>
</dbReference>
<dbReference type="InterPro" id="IPR018097">
    <property type="entry name" value="EGF_Ca-bd_CS"/>
</dbReference>
<feature type="domain" description="EGF-like" evidence="19">
    <location>
        <begin position="346"/>
        <end position="384"/>
    </location>
</feature>
<evidence type="ECO:0000313" key="22">
    <source>
        <dbReference type="Proteomes" id="UP000694892"/>
    </source>
</evidence>
<feature type="disulfide bond" evidence="13">
    <location>
        <begin position="488"/>
        <end position="497"/>
    </location>
</feature>
<evidence type="ECO:0000256" key="7">
    <source>
        <dbReference type="ARBA" id="ARBA00022782"/>
    </source>
</evidence>
<feature type="disulfide bond" evidence="14">
    <location>
        <begin position="172"/>
        <end position="184"/>
    </location>
</feature>
<evidence type="ECO:0000256" key="1">
    <source>
        <dbReference type="ARBA" id="ARBA00004479"/>
    </source>
</evidence>
<dbReference type="FunFam" id="2.10.25.140:FF:000001">
    <property type="entry name" value="Delta-like protein"/>
    <property type="match status" value="1"/>
</dbReference>
<dbReference type="EMBL" id="CM004481">
    <property type="protein sequence ID" value="OCT65149.1"/>
    <property type="molecule type" value="Genomic_DNA"/>
</dbReference>
<evidence type="ECO:0000256" key="3">
    <source>
        <dbReference type="ARBA" id="ARBA00022536"/>
    </source>
</evidence>
<evidence type="ECO:0000256" key="6">
    <source>
        <dbReference type="ARBA" id="ARBA00022737"/>
    </source>
</evidence>
<reference evidence="22" key="1">
    <citation type="journal article" date="2016" name="Nature">
        <title>Genome evolution in the allotetraploid frog Xenopus laevis.</title>
        <authorList>
            <person name="Session A.M."/>
            <person name="Uno Y."/>
            <person name="Kwon T."/>
            <person name="Chapman J.A."/>
            <person name="Toyoda A."/>
            <person name="Takahashi S."/>
            <person name="Fukui A."/>
            <person name="Hikosaka A."/>
            <person name="Suzuki A."/>
            <person name="Kondo M."/>
            <person name="van Heeringen S.J."/>
            <person name="Quigley I."/>
            <person name="Heinz S."/>
            <person name="Ogino H."/>
            <person name="Ochi H."/>
            <person name="Hellsten U."/>
            <person name="Lyons J.B."/>
            <person name="Simakov O."/>
            <person name="Putnam N."/>
            <person name="Stites J."/>
            <person name="Kuroki Y."/>
            <person name="Tanaka T."/>
            <person name="Michiue T."/>
            <person name="Watanabe M."/>
            <person name="Bogdanovic O."/>
            <person name="Lister R."/>
            <person name="Georgiou G."/>
            <person name="Paranjpe S.S."/>
            <person name="van Kruijsbergen I."/>
            <person name="Shu S."/>
            <person name="Carlson J."/>
            <person name="Kinoshita T."/>
            <person name="Ohta Y."/>
            <person name="Mawaribuchi S."/>
            <person name="Jenkins J."/>
            <person name="Grimwood J."/>
            <person name="Schmutz J."/>
            <person name="Mitros T."/>
            <person name="Mozaffari S.V."/>
            <person name="Suzuki Y."/>
            <person name="Haramoto Y."/>
            <person name="Yamamoto T.S."/>
            <person name="Takagi C."/>
            <person name="Heald R."/>
            <person name="Miller K."/>
            <person name="Haudenschild C."/>
            <person name="Kitzman J."/>
            <person name="Nakayama T."/>
            <person name="Izutsu Y."/>
            <person name="Robert J."/>
            <person name="Fortriede J."/>
            <person name="Burns K."/>
            <person name="Lotay V."/>
            <person name="Karimi K."/>
            <person name="Yasuoka Y."/>
            <person name="Dichmann D.S."/>
            <person name="Flajnik M.F."/>
            <person name="Houston D.W."/>
            <person name="Shendure J."/>
            <person name="DuPasquier L."/>
            <person name="Vize P.D."/>
            <person name="Zorn A.M."/>
            <person name="Ito M."/>
            <person name="Marcotte E.M."/>
            <person name="Wallingford J.B."/>
            <person name="Ito Y."/>
            <person name="Asashima M."/>
            <person name="Ueno N."/>
            <person name="Matsuda Y."/>
            <person name="Veenstra G.J."/>
            <person name="Fujiyama A."/>
            <person name="Harland R.M."/>
            <person name="Taira M."/>
            <person name="Rokhsar D.S."/>
        </authorList>
    </citation>
    <scope>NUCLEOTIDE SEQUENCE [LARGE SCALE GENOMIC DNA]</scope>
    <source>
        <strain evidence="22">J</strain>
    </source>
</reference>
<evidence type="ECO:0000256" key="14">
    <source>
        <dbReference type="PROSITE-ProRule" id="PRU00377"/>
    </source>
</evidence>
<accession>A0A974H527</accession>
<dbReference type="PROSITE" id="PS01186">
    <property type="entry name" value="EGF_2"/>
    <property type="match status" value="6"/>
</dbReference>
<dbReference type="PROSITE" id="PS01187">
    <property type="entry name" value="EGF_CA"/>
    <property type="match status" value="2"/>
</dbReference>
<sequence>MASTLLLVYVAATLCLPLVQPAGVFELKIHSYSTPRPACVTGRPCSIFFRVCLKHAQPVVSPDPPCTFGSAVSDNLPYDSKAISDSSPIRVPFHFKWPGIFSLIIESWTTNSAEQSTENTENLLSRLATRRRLSIGEDWSQDIHLGQQSELRYSYHVSCDEHYYGDSCSDYCRPRDDNFGHYTCDEQGNRLCLSGWKGEYCAEPICLPGCSEAHGFCEIPGECKCRMGWQGQLCDECLRYPGCQHGSCSQPWECICQEGWGGLFCNQDLNYCTNHRPCLNGASCINTGQGSYSCNCHAGFTGTNCEIDINECASNPCKNGGSCNDLENDYECVCPRGFYGKNCDISAMTCEDGPCFNGGTCIEKSSGVGYVCRCPLNYHGSNCEKKIDRCTNSPCLNGGQCLDMGRNVLCKCRPGFSGPRCQINIDDCAINPCANGGTCVDAVNSYTCSCTLGYGGKDCTLRVDACSSQPCNNGGTCFTHFSGRVCQCPTGFMGSSCEFRVQNPTPASQRAESSNTLTMVVCLGLLTFFLLGCGVFLVMRGKRRGHFNEKGRVNNNLEPKNNLLEKEPHFKMPNPDYLREKSSSKQKLLQGSESEEERSGRRSDRKPDIRNSNPTSRYPEDGAYHPIYILPVPEQCIFATEVSVQSESPN</sequence>
<dbReference type="InterPro" id="IPR000152">
    <property type="entry name" value="EGF-type_Asp/Asn_hydroxyl_site"/>
</dbReference>
<evidence type="ECO:0000256" key="12">
    <source>
        <dbReference type="ARBA" id="ARBA00023180"/>
    </source>
</evidence>
<dbReference type="FunFam" id="2.60.40.3510:FF:000004">
    <property type="entry name" value="Delta-like protein"/>
    <property type="match status" value="1"/>
</dbReference>
<dbReference type="PROSITE" id="PS50026">
    <property type="entry name" value="EGF_3"/>
    <property type="match status" value="6"/>
</dbReference>
<feature type="region of interest" description="Disordered" evidence="16">
    <location>
        <begin position="547"/>
        <end position="623"/>
    </location>
</feature>
<dbReference type="GO" id="GO:0007219">
    <property type="term" value="P:Notch signaling pathway"/>
    <property type="evidence" value="ECO:0007669"/>
    <property type="project" value="InterPro"/>
</dbReference>
<dbReference type="Pfam" id="PF07657">
    <property type="entry name" value="MNNL"/>
    <property type="match status" value="1"/>
</dbReference>
<keyword evidence="11 13" id="KW-1015">Disulfide bond</keyword>
<evidence type="ECO:0000256" key="4">
    <source>
        <dbReference type="ARBA" id="ARBA00022692"/>
    </source>
</evidence>
<organism evidence="21 22">
    <name type="scientific">Xenopus laevis</name>
    <name type="common">African clawed frog</name>
    <dbReference type="NCBI Taxonomy" id="8355"/>
    <lineage>
        <taxon>Eukaryota</taxon>
        <taxon>Metazoa</taxon>
        <taxon>Chordata</taxon>
        <taxon>Craniata</taxon>
        <taxon>Vertebrata</taxon>
        <taxon>Euteleostomi</taxon>
        <taxon>Amphibia</taxon>
        <taxon>Batrachia</taxon>
        <taxon>Anura</taxon>
        <taxon>Pipoidea</taxon>
        <taxon>Pipidae</taxon>
        <taxon>Xenopodinae</taxon>
        <taxon>Xenopus</taxon>
        <taxon>Xenopus</taxon>
    </lineage>
</organism>
<keyword evidence="4 15" id="KW-0812">Transmembrane</keyword>
<dbReference type="CDD" id="cd00054">
    <property type="entry name" value="EGF_CA"/>
    <property type="match status" value="5"/>
</dbReference>
<keyword evidence="2 15" id="KW-0217">Developmental protein</keyword>
<dbReference type="SUPFAM" id="SSF57184">
    <property type="entry name" value="Growth factor receptor domain"/>
    <property type="match status" value="1"/>
</dbReference>
<keyword evidence="6 15" id="KW-0677">Repeat</keyword>
<evidence type="ECO:0000256" key="17">
    <source>
        <dbReference type="SAM" id="Phobius"/>
    </source>
</evidence>
<keyword evidence="5 15" id="KW-0732">Signal</keyword>
<evidence type="ECO:0000256" key="9">
    <source>
        <dbReference type="ARBA" id="ARBA00022989"/>
    </source>
</evidence>
<dbReference type="Gene3D" id="2.60.40.3510">
    <property type="match status" value="1"/>
</dbReference>
<dbReference type="Pfam" id="PF00008">
    <property type="entry name" value="EGF"/>
    <property type="match status" value="6"/>
</dbReference>
<dbReference type="FunFam" id="2.10.25.10:FF:000012">
    <property type="entry name" value="Delta-like protein"/>
    <property type="match status" value="3"/>
</dbReference>
<evidence type="ECO:0000256" key="5">
    <source>
        <dbReference type="ARBA" id="ARBA00022729"/>
    </source>
</evidence>
<dbReference type="PANTHER" id="PTHR24049:SF37">
    <property type="entry name" value="DELTA-LIKE PROTEIN"/>
    <property type="match status" value="1"/>
</dbReference>
<dbReference type="FunFam" id="2.10.25.10:FF:000066">
    <property type="entry name" value="FAT atypical cadherin 4"/>
    <property type="match status" value="1"/>
</dbReference>
<dbReference type="InterPro" id="IPR009030">
    <property type="entry name" value="Growth_fac_rcpt_cys_sf"/>
</dbReference>
<protein>
    <recommendedName>
        <fullName evidence="15">Delta-like protein</fullName>
    </recommendedName>
</protein>
<dbReference type="FunFam" id="2.10.25.10:FF:000064">
    <property type="entry name" value="Delta-like protein"/>
    <property type="match status" value="1"/>
</dbReference>
<keyword evidence="8" id="KW-0832">Ubl conjugation</keyword>
<dbReference type="Proteomes" id="UP000694892">
    <property type="component" value="Chromosome 8S"/>
</dbReference>
<dbReference type="FunFam" id="2.10.25.10:FF:000255">
    <property type="entry name" value="Sushi, nidogen and EGF-like domains 1"/>
    <property type="match status" value="1"/>
</dbReference>
<keyword evidence="10 15" id="KW-0472">Membrane</keyword>
<dbReference type="InterPro" id="IPR001881">
    <property type="entry name" value="EGF-like_Ca-bd_dom"/>
</dbReference>
<comment type="caution">
    <text evidence="13">Lacks conserved residue(s) required for the propagation of feature annotation.</text>
</comment>
<dbReference type="GO" id="GO:0016020">
    <property type="term" value="C:membrane"/>
    <property type="evidence" value="ECO:0007669"/>
    <property type="project" value="UniProtKB-SubCell"/>
</dbReference>